<dbReference type="Proteomes" id="UP000076830">
    <property type="component" value="Chromosome"/>
</dbReference>
<dbReference type="AlphaFoldDB" id="A0A160DY09"/>
<name>A0A160DY09_9GAMM</name>
<protein>
    <submittedName>
        <fullName evidence="2">Uncharacterized protein</fullName>
    </submittedName>
</protein>
<evidence type="ECO:0000256" key="1">
    <source>
        <dbReference type="SAM" id="MobiDB-lite"/>
    </source>
</evidence>
<evidence type="ECO:0000313" key="2">
    <source>
        <dbReference type="EMBL" id="ANB19659.1"/>
    </source>
</evidence>
<feature type="region of interest" description="Disordered" evidence="1">
    <location>
        <begin position="18"/>
        <end position="40"/>
    </location>
</feature>
<reference evidence="2 3" key="1">
    <citation type="submission" date="2016-04" db="EMBL/GenBank/DDBJ databases">
        <title>Complete genome sequence of Dokdonella koreensis DS-123T.</title>
        <authorList>
            <person name="Kim J.F."/>
            <person name="Lee H."/>
            <person name="Kwak M.-J."/>
        </authorList>
    </citation>
    <scope>NUCLEOTIDE SEQUENCE [LARGE SCALE GENOMIC DNA]</scope>
    <source>
        <strain evidence="2 3">DS-123</strain>
    </source>
</reference>
<dbReference type="STRING" id="1300342.I596_3676"/>
<dbReference type="EMBL" id="CP015249">
    <property type="protein sequence ID" value="ANB19659.1"/>
    <property type="molecule type" value="Genomic_DNA"/>
</dbReference>
<evidence type="ECO:0000313" key="3">
    <source>
        <dbReference type="Proteomes" id="UP000076830"/>
    </source>
</evidence>
<sequence length="66" mass="6990">MAGAECSRTFISLAKTTRRCHGTGGPPSQRRPWPATRAVSGAGAGRFGELRHNRSLWSPPGTPPSC</sequence>
<gene>
    <name evidence="2" type="ORF">I596_3676</name>
</gene>
<proteinExistence type="predicted"/>
<organism evidence="2 3">
    <name type="scientific">Dokdonella koreensis DS-123</name>
    <dbReference type="NCBI Taxonomy" id="1300342"/>
    <lineage>
        <taxon>Bacteria</taxon>
        <taxon>Pseudomonadati</taxon>
        <taxon>Pseudomonadota</taxon>
        <taxon>Gammaproteobacteria</taxon>
        <taxon>Lysobacterales</taxon>
        <taxon>Rhodanobacteraceae</taxon>
        <taxon>Dokdonella</taxon>
    </lineage>
</organism>
<dbReference type="KEGG" id="dko:I596_3676"/>
<keyword evidence="3" id="KW-1185">Reference proteome</keyword>
<accession>A0A160DY09</accession>